<dbReference type="AlphaFoldDB" id="A0A101GZN1"/>
<sequence>MLLFLFIFLLITTPVSADGFDIIYNSSFNQYRQTTGISYSDIPQSKESFEPGLSYDISLVEGVKTDDVWGNYTLESLTENNYWQRRRDLLSKVSGPPGTQLDLLYYYLNNTGHSIEVNRILLPFSRGDSSLGNWMNVIAGNSGVLYRDISISWEQLVLSRKGIMKEYVGPGRMDNGIGGSSIMDSFVIKDPINIEEIEMLVNGQEIRMEIVLRNLKDEDLENIEITHGGFNSLFIIPATETVEIQYVLESDEWTSMLTISNPNSDRECILYGNSLTDWTTTDAITALAFREDGGWVNSSYFKPEGEDFCITQIPYSVNIPLIKPQLEELEDEISEEMDEDSEGTLKEDSVVLTDSNDLDSDDLVREEAVLGVQATPSEDLIKDNNFVLPKTGVVIY</sequence>
<evidence type="ECO:0008006" key="4">
    <source>
        <dbReference type="Google" id="ProtNLM"/>
    </source>
</evidence>
<evidence type="ECO:0000313" key="2">
    <source>
        <dbReference type="EMBL" id="KUK67610.1"/>
    </source>
</evidence>
<evidence type="ECO:0000256" key="1">
    <source>
        <dbReference type="SAM" id="SignalP"/>
    </source>
</evidence>
<proteinExistence type="predicted"/>
<feature type="signal peptide" evidence="1">
    <location>
        <begin position="1"/>
        <end position="17"/>
    </location>
</feature>
<reference evidence="3" key="1">
    <citation type="journal article" date="2015" name="MBio">
        <title>Genome-Resolved Metagenomic Analysis Reveals Roles for Candidate Phyla and Other Microbial Community Members in Biogeochemical Transformations in Oil Reservoirs.</title>
        <authorList>
            <person name="Hu P."/>
            <person name="Tom L."/>
            <person name="Singh A."/>
            <person name="Thomas B.C."/>
            <person name="Baker B.J."/>
            <person name="Piceno Y.M."/>
            <person name="Andersen G.L."/>
            <person name="Banfield J.F."/>
        </authorList>
    </citation>
    <scope>NUCLEOTIDE SEQUENCE [LARGE SCALE GENOMIC DNA]</scope>
</reference>
<protein>
    <recommendedName>
        <fullName evidence="4">Transmembrane(S)protein</fullName>
    </recommendedName>
</protein>
<gene>
    <name evidence="2" type="ORF">XD87_0002</name>
</gene>
<name>A0A101GZN1_9BACT</name>
<evidence type="ECO:0000313" key="3">
    <source>
        <dbReference type="Proteomes" id="UP000053469"/>
    </source>
</evidence>
<dbReference type="Proteomes" id="UP000053469">
    <property type="component" value="Unassembled WGS sequence"/>
</dbReference>
<accession>A0A101GZN1</accession>
<organism evidence="2 3">
    <name type="scientific">candidate division WS6 bacterium 36_33</name>
    <dbReference type="NCBI Taxonomy" id="1641388"/>
    <lineage>
        <taxon>Bacteria</taxon>
        <taxon>Candidatus Dojkabacteria</taxon>
    </lineage>
</organism>
<feature type="chain" id="PRO_5007096808" description="Transmembrane(S)protein" evidence="1">
    <location>
        <begin position="18"/>
        <end position="396"/>
    </location>
</feature>
<comment type="caution">
    <text evidence="2">The sequence shown here is derived from an EMBL/GenBank/DDBJ whole genome shotgun (WGS) entry which is preliminary data.</text>
</comment>
<keyword evidence="1" id="KW-0732">Signal</keyword>
<dbReference type="EMBL" id="LGGI01000001">
    <property type="protein sequence ID" value="KUK67610.1"/>
    <property type="molecule type" value="Genomic_DNA"/>
</dbReference>